<name>A0A5C7IBG5_9ROSI</name>
<evidence type="ECO:0000313" key="2">
    <source>
        <dbReference type="Proteomes" id="UP000323000"/>
    </source>
</evidence>
<dbReference type="Proteomes" id="UP000323000">
    <property type="component" value="Chromosome 3"/>
</dbReference>
<dbReference type="AlphaFoldDB" id="A0A5C7IBG5"/>
<organism evidence="1 2">
    <name type="scientific">Acer yangbiense</name>
    <dbReference type="NCBI Taxonomy" id="1000413"/>
    <lineage>
        <taxon>Eukaryota</taxon>
        <taxon>Viridiplantae</taxon>
        <taxon>Streptophyta</taxon>
        <taxon>Embryophyta</taxon>
        <taxon>Tracheophyta</taxon>
        <taxon>Spermatophyta</taxon>
        <taxon>Magnoliopsida</taxon>
        <taxon>eudicotyledons</taxon>
        <taxon>Gunneridae</taxon>
        <taxon>Pentapetalae</taxon>
        <taxon>rosids</taxon>
        <taxon>malvids</taxon>
        <taxon>Sapindales</taxon>
        <taxon>Sapindaceae</taxon>
        <taxon>Hippocastanoideae</taxon>
        <taxon>Acereae</taxon>
        <taxon>Acer</taxon>
    </lineage>
</organism>
<gene>
    <name evidence="1" type="ORF">EZV62_007832</name>
</gene>
<sequence>MEEVANVRKLCEDIFQDYKSRFVPQISHANTSGVSRSNHVNFGGNIVEGVDDIYLDEEESDITEALNAVDDLQDI</sequence>
<dbReference type="EMBL" id="VAHF01000003">
    <property type="protein sequence ID" value="TXG66557.1"/>
    <property type="molecule type" value="Genomic_DNA"/>
</dbReference>
<accession>A0A5C7IBG5</accession>
<reference evidence="2" key="1">
    <citation type="journal article" date="2019" name="Gigascience">
        <title>De novo genome assembly of the endangered Acer yangbiense, a plant species with extremely small populations endemic to Yunnan Province, China.</title>
        <authorList>
            <person name="Yang J."/>
            <person name="Wariss H.M."/>
            <person name="Tao L."/>
            <person name="Zhang R."/>
            <person name="Yun Q."/>
            <person name="Hollingsworth P."/>
            <person name="Dao Z."/>
            <person name="Luo G."/>
            <person name="Guo H."/>
            <person name="Ma Y."/>
            <person name="Sun W."/>
        </authorList>
    </citation>
    <scope>NUCLEOTIDE SEQUENCE [LARGE SCALE GENOMIC DNA]</scope>
    <source>
        <strain evidence="2">cv. Malutang</strain>
    </source>
</reference>
<protein>
    <recommendedName>
        <fullName evidence="3">hAT-like transposase RNase-H fold domain-containing protein</fullName>
    </recommendedName>
</protein>
<evidence type="ECO:0000313" key="1">
    <source>
        <dbReference type="EMBL" id="TXG66557.1"/>
    </source>
</evidence>
<evidence type="ECO:0008006" key="3">
    <source>
        <dbReference type="Google" id="ProtNLM"/>
    </source>
</evidence>
<keyword evidence="2" id="KW-1185">Reference proteome</keyword>
<proteinExistence type="predicted"/>
<comment type="caution">
    <text evidence="1">The sequence shown here is derived from an EMBL/GenBank/DDBJ whole genome shotgun (WGS) entry which is preliminary data.</text>
</comment>